<dbReference type="GO" id="GO:0008311">
    <property type="term" value="F:double-stranded DNA 3'-5' DNA exonuclease activity"/>
    <property type="evidence" value="ECO:0007669"/>
    <property type="project" value="UniProtKB-EC"/>
</dbReference>
<accession>A0A1C3RH01</accession>
<comment type="cofactor">
    <cofactor evidence="5">
        <name>Mg(2+)</name>
        <dbReference type="ChEBI" id="CHEBI:18420"/>
    </cofactor>
    <cofactor evidence="5">
        <name>Mn(2+)</name>
        <dbReference type="ChEBI" id="CHEBI:29035"/>
    </cofactor>
    <text evidence="5">Probably binds two magnesium or manganese ions per subunit.</text>
</comment>
<evidence type="ECO:0000313" key="9">
    <source>
        <dbReference type="Proteomes" id="UP000231658"/>
    </source>
</evidence>
<dbReference type="EMBL" id="FLYE01000012">
    <property type="protein sequence ID" value="SCA56482.1"/>
    <property type="molecule type" value="Genomic_DNA"/>
</dbReference>
<dbReference type="GO" id="GO:0006281">
    <property type="term" value="P:DNA repair"/>
    <property type="evidence" value="ECO:0007669"/>
    <property type="project" value="InterPro"/>
</dbReference>
<dbReference type="EC" id="3.1.11.2" evidence="8"/>
<feature type="site" description="Important for catalytic activity" evidence="6">
    <location>
        <position position="224"/>
    </location>
</feature>
<feature type="binding site" evidence="5">
    <location>
        <position position="254"/>
    </location>
    <ligand>
        <name>Mg(2+)</name>
        <dbReference type="ChEBI" id="CHEBI:18420"/>
        <label>1</label>
    </ligand>
</feature>
<dbReference type="Proteomes" id="UP000231658">
    <property type="component" value="Unassembled WGS sequence"/>
</dbReference>
<feature type="domain" description="Endonuclease/exonuclease/phosphatase" evidence="7">
    <location>
        <begin position="4"/>
        <end position="254"/>
    </location>
</feature>
<dbReference type="STRING" id="1867952.MTBPR1_20330"/>
<feature type="site" description="Transition state stabilizer" evidence="6">
    <location>
        <position position="152"/>
    </location>
</feature>
<dbReference type="GO" id="GO:0046872">
    <property type="term" value="F:metal ion binding"/>
    <property type="evidence" value="ECO:0007669"/>
    <property type="project" value="UniProtKB-KW"/>
</dbReference>
<evidence type="ECO:0000256" key="3">
    <source>
        <dbReference type="ARBA" id="ARBA00022801"/>
    </source>
</evidence>
<name>A0A1C3RH01_9PROT</name>
<feature type="binding site" evidence="5">
    <location>
        <position position="152"/>
    </location>
    <ligand>
        <name>Mg(2+)</name>
        <dbReference type="ChEBI" id="CHEBI:18420"/>
        <label>1</label>
    </ligand>
</feature>
<proteinExistence type="inferred from homology"/>
<gene>
    <name evidence="8" type="primary">xthA</name>
    <name evidence="8" type="ORF">MTBPR1_20330</name>
</gene>
<reference evidence="8 9" key="1">
    <citation type="submission" date="2016-07" db="EMBL/GenBank/DDBJ databases">
        <authorList>
            <person name="Lefevre C.T."/>
        </authorList>
    </citation>
    <scope>NUCLEOTIDE SEQUENCE [LARGE SCALE GENOMIC DNA]</scope>
    <source>
        <strain evidence="8">PR1</strain>
    </source>
</reference>
<dbReference type="InterPro" id="IPR037493">
    <property type="entry name" value="ExoIII-like"/>
</dbReference>
<dbReference type="InterPro" id="IPR004808">
    <property type="entry name" value="AP_endonuc_1"/>
</dbReference>
<evidence type="ECO:0000256" key="6">
    <source>
        <dbReference type="PIRSR" id="PIRSR604808-3"/>
    </source>
</evidence>
<dbReference type="Pfam" id="PF03372">
    <property type="entry name" value="Exo_endo_phos"/>
    <property type="match status" value="1"/>
</dbReference>
<dbReference type="CDD" id="cd09086">
    <property type="entry name" value="ExoIII-like_AP-endo"/>
    <property type="match status" value="1"/>
</dbReference>
<dbReference type="OrthoDB" id="9803914at2"/>
<dbReference type="InterPro" id="IPR005135">
    <property type="entry name" value="Endo/exonuclease/phosphatase"/>
</dbReference>
<dbReference type="SUPFAM" id="SSF56219">
    <property type="entry name" value="DNase I-like"/>
    <property type="match status" value="1"/>
</dbReference>
<evidence type="ECO:0000256" key="1">
    <source>
        <dbReference type="ARBA" id="ARBA00007092"/>
    </source>
</evidence>
<keyword evidence="4 5" id="KW-0460">Magnesium</keyword>
<keyword evidence="2 5" id="KW-0479">Metal-binding</keyword>
<evidence type="ECO:0000256" key="2">
    <source>
        <dbReference type="ARBA" id="ARBA00022723"/>
    </source>
</evidence>
<feature type="binding site" evidence="5">
    <location>
        <position position="253"/>
    </location>
    <ligand>
        <name>Mg(2+)</name>
        <dbReference type="ChEBI" id="CHEBI:18420"/>
        <label>1</label>
    </ligand>
</feature>
<feature type="site" description="Interaction with DNA substrate" evidence="6">
    <location>
        <position position="254"/>
    </location>
</feature>
<feature type="binding site" evidence="5">
    <location>
        <position position="34"/>
    </location>
    <ligand>
        <name>Mg(2+)</name>
        <dbReference type="ChEBI" id="CHEBI:18420"/>
        <label>1</label>
    </ligand>
</feature>
<feature type="binding site" evidence="5">
    <location>
        <position position="7"/>
    </location>
    <ligand>
        <name>Mg(2+)</name>
        <dbReference type="ChEBI" id="CHEBI:18420"/>
        <label>1</label>
    </ligand>
</feature>
<evidence type="ECO:0000259" key="7">
    <source>
        <dbReference type="Pfam" id="PF03372"/>
    </source>
</evidence>
<dbReference type="Gene3D" id="3.60.10.10">
    <property type="entry name" value="Endonuclease/exonuclease/phosphatase"/>
    <property type="match status" value="1"/>
</dbReference>
<dbReference type="AlphaFoldDB" id="A0A1C3RH01"/>
<dbReference type="NCBIfam" id="TIGR00195">
    <property type="entry name" value="exoDNase_III"/>
    <property type="match status" value="1"/>
</dbReference>
<dbReference type="PANTHER" id="PTHR43250">
    <property type="entry name" value="EXODEOXYRIBONUCLEASE III"/>
    <property type="match status" value="1"/>
</dbReference>
<protein>
    <submittedName>
        <fullName evidence="8">Exodeoxyribonuclease III</fullName>
        <ecNumber evidence="8">3.1.11.2</ecNumber>
    </submittedName>
</protein>
<keyword evidence="3 8" id="KW-0378">Hydrolase</keyword>
<dbReference type="NCBIfam" id="TIGR00633">
    <property type="entry name" value="xth"/>
    <property type="match status" value="1"/>
</dbReference>
<dbReference type="InterPro" id="IPR036691">
    <property type="entry name" value="Endo/exonu/phosph_ase_sf"/>
</dbReference>
<evidence type="ECO:0000256" key="4">
    <source>
        <dbReference type="ARBA" id="ARBA00022842"/>
    </source>
</evidence>
<sequence length="263" mass="30367">MKIVTWNINSVRIRMDHVKELVEKYAPDVICFQETKVRDEQFPLIDLQAFGFPHVHFSGEKSYNGVAILSKIPFSNPQALSWCGREDKRHTSIELEGGIEINNFYIPAGGDEPNAETNPKFAHKLQFLDEMTAWSAGRVDDGKKRIMVGDFNIAPLETDVWDHKKLKNIITHTQTEIDRLDKLQASGNWVDAMRMHILPEEKCFTWWSYRARDWRASNKGRRLDHVWVTPPLKDSVKSCEVLLDLRGLEKPSDHAPVLVEFDL</sequence>
<dbReference type="PROSITE" id="PS51435">
    <property type="entry name" value="AP_NUCLEASE_F1_4"/>
    <property type="match status" value="1"/>
</dbReference>
<dbReference type="RefSeq" id="WP_069188567.1">
    <property type="nucleotide sequence ID" value="NZ_FLYE01000012.1"/>
</dbReference>
<keyword evidence="5" id="KW-0464">Manganese</keyword>
<keyword evidence="9" id="KW-1185">Reference proteome</keyword>
<evidence type="ECO:0000256" key="5">
    <source>
        <dbReference type="PIRSR" id="PIRSR604808-2"/>
    </source>
</evidence>
<evidence type="ECO:0000313" key="8">
    <source>
        <dbReference type="EMBL" id="SCA56482.1"/>
    </source>
</evidence>
<feature type="binding site" evidence="5">
    <location>
        <position position="150"/>
    </location>
    <ligand>
        <name>Mg(2+)</name>
        <dbReference type="ChEBI" id="CHEBI:18420"/>
        <label>1</label>
    </ligand>
</feature>
<dbReference type="PANTHER" id="PTHR43250:SF2">
    <property type="entry name" value="EXODEOXYRIBONUCLEASE III"/>
    <property type="match status" value="1"/>
</dbReference>
<organism evidence="8 9">
    <name type="scientific">Candidatus Terasakiella magnetica</name>
    <dbReference type="NCBI Taxonomy" id="1867952"/>
    <lineage>
        <taxon>Bacteria</taxon>
        <taxon>Pseudomonadati</taxon>
        <taxon>Pseudomonadota</taxon>
        <taxon>Alphaproteobacteria</taxon>
        <taxon>Rhodospirillales</taxon>
        <taxon>Terasakiellaceae</taxon>
        <taxon>Terasakiella</taxon>
    </lineage>
</organism>
<comment type="similarity">
    <text evidence="1">Belongs to the DNA repair enzymes AP/ExoA family.</text>
</comment>